<dbReference type="RefSeq" id="WP_159481356.1">
    <property type="nucleotide sequence ID" value="NZ_BAAATH010000018.1"/>
</dbReference>
<accession>A0A640SI47</accession>
<evidence type="ECO:0000313" key="2">
    <source>
        <dbReference type="EMBL" id="WUS24823.1"/>
    </source>
</evidence>
<proteinExistence type="predicted"/>
<keyword evidence="4" id="KW-1185">Reference proteome</keyword>
<dbReference type="Proteomes" id="UP000435837">
    <property type="component" value="Unassembled WGS sequence"/>
</dbReference>
<dbReference type="GeneID" id="96636267"/>
<dbReference type="EMBL" id="BLIN01000005">
    <property type="protein sequence ID" value="GFE10504.1"/>
    <property type="molecule type" value="Genomic_DNA"/>
</dbReference>
<dbReference type="AlphaFoldDB" id="A0A640SI47"/>
<evidence type="ECO:0000313" key="1">
    <source>
        <dbReference type="EMBL" id="GFE10504.1"/>
    </source>
</evidence>
<organism evidence="1 3">
    <name type="scientific">Streptomyces caniferus</name>
    <dbReference type="NCBI Taxonomy" id="285557"/>
    <lineage>
        <taxon>Bacteria</taxon>
        <taxon>Bacillati</taxon>
        <taxon>Actinomycetota</taxon>
        <taxon>Actinomycetes</taxon>
        <taxon>Kitasatosporales</taxon>
        <taxon>Streptomycetaceae</taxon>
        <taxon>Streptomyces</taxon>
    </lineage>
</organism>
<evidence type="ECO:0000313" key="3">
    <source>
        <dbReference type="Proteomes" id="UP000435837"/>
    </source>
</evidence>
<sequence length="152" mass="16120">MAASSLSTSAGIIKTDLVYDPARWQTTSSGQQDLPGATINLLVGGSASPSWGAIFVATFSAETLVQATGNNGVLGLDILFNGQQSHPVSGNHRFDNANDQGEWSSRTTTRVFEVPAQMTQSTFTAKVVVDPSATITTAGLQNWVLRIDRYSV</sequence>
<dbReference type="OrthoDB" id="4244826at2"/>
<name>A0A640SI47_9ACTN</name>
<gene>
    <name evidence="2" type="ORF">OG727_22475</name>
    <name evidence="1" type="ORF">Scani_67720</name>
</gene>
<protein>
    <submittedName>
        <fullName evidence="1">Uncharacterized protein</fullName>
    </submittedName>
</protein>
<evidence type="ECO:0000313" key="4">
    <source>
        <dbReference type="Proteomes" id="UP001432292"/>
    </source>
</evidence>
<reference evidence="1 3" key="1">
    <citation type="submission" date="2019-12" db="EMBL/GenBank/DDBJ databases">
        <title>Whole genome shotgun sequence of Streptomyces caniferus NBRC 15389.</title>
        <authorList>
            <person name="Ichikawa N."/>
            <person name="Kimura A."/>
            <person name="Kitahashi Y."/>
            <person name="Komaki H."/>
            <person name="Tamura T."/>
        </authorList>
    </citation>
    <scope>NUCLEOTIDE SEQUENCE [LARGE SCALE GENOMIC DNA]</scope>
    <source>
        <strain evidence="1 3">NBRC 15389</strain>
    </source>
</reference>
<dbReference type="EMBL" id="CP108473">
    <property type="protein sequence ID" value="WUS24823.1"/>
    <property type="molecule type" value="Genomic_DNA"/>
</dbReference>
<dbReference type="Proteomes" id="UP001432292">
    <property type="component" value="Chromosome"/>
</dbReference>
<reference evidence="2" key="2">
    <citation type="submission" date="2022-10" db="EMBL/GenBank/DDBJ databases">
        <title>The complete genomes of actinobacterial strains from the NBC collection.</title>
        <authorList>
            <person name="Joergensen T.S."/>
            <person name="Alvarez Arevalo M."/>
            <person name="Sterndorff E.B."/>
            <person name="Faurdal D."/>
            <person name="Vuksanovic O."/>
            <person name="Mourched A.-S."/>
            <person name="Charusanti P."/>
            <person name="Shaw S."/>
            <person name="Blin K."/>
            <person name="Weber T."/>
        </authorList>
    </citation>
    <scope>NUCLEOTIDE SEQUENCE</scope>
    <source>
        <strain evidence="2">NBC_01256</strain>
    </source>
</reference>